<evidence type="ECO:0000313" key="4">
    <source>
        <dbReference type="Proteomes" id="UP001056384"/>
    </source>
</evidence>
<dbReference type="EMBL" id="CP099420">
    <property type="protein sequence ID" value="USW51341.1"/>
    <property type="molecule type" value="Genomic_DNA"/>
</dbReference>
<feature type="transmembrane region" description="Helical" evidence="2">
    <location>
        <begin position="43"/>
        <end position="64"/>
    </location>
</feature>
<evidence type="ECO:0000313" key="3">
    <source>
        <dbReference type="EMBL" id="USW51341.1"/>
    </source>
</evidence>
<feature type="transmembrane region" description="Helical" evidence="2">
    <location>
        <begin position="111"/>
        <end position="135"/>
    </location>
</feature>
<proteinExistence type="predicted"/>
<keyword evidence="4" id="KW-1185">Reference proteome</keyword>
<dbReference type="AlphaFoldDB" id="A0A9Q9AVA3"/>
<keyword evidence="2" id="KW-1133">Transmembrane helix</keyword>
<sequence length="166" mass="18489">MTSMNEILTGSFTQKFPGDPYNGYYEYDSNCNTRCRFTGFGLFLLWTTYVFLAVVSRMIALRIVSDPDRWATLHGFYFLAGLLHLLAVSLELTLGHVGWDPNSPRDCVVTTSIALASVVAVDVLLMMVVGVVRGLRSCVRSVRKGKSRQDIEKGATESPRDQLESN</sequence>
<accession>A0A9Q9AVA3</accession>
<organism evidence="3 4">
    <name type="scientific">Septoria linicola</name>
    <dbReference type="NCBI Taxonomy" id="215465"/>
    <lineage>
        <taxon>Eukaryota</taxon>
        <taxon>Fungi</taxon>
        <taxon>Dikarya</taxon>
        <taxon>Ascomycota</taxon>
        <taxon>Pezizomycotina</taxon>
        <taxon>Dothideomycetes</taxon>
        <taxon>Dothideomycetidae</taxon>
        <taxon>Mycosphaerellales</taxon>
        <taxon>Mycosphaerellaceae</taxon>
        <taxon>Septoria</taxon>
    </lineage>
</organism>
<feature type="region of interest" description="Disordered" evidence="1">
    <location>
        <begin position="146"/>
        <end position="166"/>
    </location>
</feature>
<feature type="transmembrane region" description="Helical" evidence="2">
    <location>
        <begin position="76"/>
        <end position="99"/>
    </location>
</feature>
<dbReference type="Proteomes" id="UP001056384">
    <property type="component" value="Chromosome 3"/>
</dbReference>
<protein>
    <submittedName>
        <fullName evidence="3">Uncharacterized protein</fullName>
    </submittedName>
</protein>
<reference evidence="3" key="1">
    <citation type="submission" date="2022-06" db="EMBL/GenBank/DDBJ databases">
        <title>Complete genome sequences of two strains of the flax pathogen Septoria linicola.</title>
        <authorList>
            <person name="Lapalu N."/>
            <person name="Simon A."/>
            <person name="Demenou B."/>
            <person name="Paumier D."/>
            <person name="Guillot M.-P."/>
            <person name="Gout L."/>
            <person name="Valade R."/>
        </authorList>
    </citation>
    <scope>NUCLEOTIDE SEQUENCE</scope>
    <source>
        <strain evidence="3">SE15195</strain>
    </source>
</reference>
<keyword evidence="2" id="KW-0812">Transmembrane</keyword>
<gene>
    <name evidence="3" type="ORF">Slin15195_G046600</name>
</gene>
<keyword evidence="2" id="KW-0472">Membrane</keyword>
<feature type="compositionally biased region" description="Basic and acidic residues" evidence="1">
    <location>
        <begin position="147"/>
        <end position="166"/>
    </location>
</feature>
<evidence type="ECO:0000256" key="1">
    <source>
        <dbReference type="SAM" id="MobiDB-lite"/>
    </source>
</evidence>
<name>A0A9Q9AVA3_9PEZI</name>
<evidence type="ECO:0000256" key="2">
    <source>
        <dbReference type="SAM" id="Phobius"/>
    </source>
</evidence>